<reference evidence="1 2" key="1">
    <citation type="submission" date="2024-01" db="EMBL/GenBank/DDBJ databases">
        <title>Genome assemblies of Stephania.</title>
        <authorList>
            <person name="Yang L."/>
        </authorList>
    </citation>
    <scope>NUCLEOTIDE SEQUENCE [LARGE SCALE GENOMIC DNA]</scope>
    <source>
        <strain evidence="1">YNDBR</strain>
        <tissue evidence="1">Leaf</tissue>
    </source>
</reference>
<dbReference type="GO" id="GO:0004350">
    <property type="term" value="F:glutamate-5-semialdehyde dehydrogenase activity"/>
    <property type="evidence" value="ECO:0007669"/>
    <property type="project" value="TreeGrafter"/>
</dbReference>
<name>A0AAP0NP88_9MAGN</name>
<comment type="caution">
    <text evidence="1">The sequence shown here is derived from an EMBL/GenBank/DDBJ whole genome shotgun (WGS) entry which is preliminary data.</text>
</comment>
<evidence type="ECO:0000313" key="1">
    <source>
        <dbReference type="EMBL" id="KAK9114757.1"/>
    </source>
</evidence>
<dbReference type="Proteomes" id="UP001420932">
    <property type="component" value="Unassembled WGS sequence"/>
</dbReference>
<proteinExistence type="predicted"/>
<keyword evidence="2" id="KW-1185">Reference proteome</keyword>
<organism evidence="1 2">
    <name type="scientific">Stephania yunnanensis</name>
    <dbReference type="NCBI Taxonomy" id="152371"/>
    <lineage>
        <taxon>Eukaryota</taxon>
        <taxon>Viridiplantae</taxon>
        <taxon>Streptophyta</taxon>
        <taxon>Embryophyta</taxon>
        <taxon>Tracheophyta</taxon>
        <taxon>Spermatophyta</taxon>
        <taxon>Magnoliopsida</taxon>
        <taxon>Ranunculales</taxon>
        <taxon>Menispermaceae</taxon>
        <taxon>Menispermoideae</taxon>
        <taxon>Cissampelideae</taxon>
        <taxon>Stephania</taxon>
    </lineage>
</organism>
<gene>
    <name evidence="1" type="ORF">Syun_021554</name>
</gene>
<dbReference type="EMBL" id="JBBNAF010000009">
    <property type="protein sequence ID" value="KAK9114757.1"/>
    <property type="molecule type" value="Genomic_DNA"/>
</dbReference>
<accession>A0AAP0NP88</accession>
<dbReference type="PANTHER" id="PTHR11063:SF8">
    <property type="entry name" value="DELTA-1-PYRROLINE-5-CARBOXYLATE SYNTHASE"/>
    <property type="match status" value="1"/>
</dbReference>
<protein>
    <submittedName>
        <fullName evidence="1">Uncharacterized protein</fullName>
    </submittedName>
</protein>
<evidence type="ECO:0000313" key="2">
    <source>
        <dbReference type="Proteomes" id="UP001420932"/>
    </source>
</evidence>
<sequence>MLRGLYGGPPSDPQSKLIDTYIKEKHQGEITFGGKSRVGIGSMTAKVKAAINAAYAGIPVVITRNGAYIDQTSGFHGLLVVPFDGRVQGSSL</sequence>
<dbReference type="AlphaFoldDB" id="A0AAP0NP88"/>
<dbReference type="Gene3D" id="3.40.1160.10">
    <property type="entry name" value="Acetylglutamate kinase-like"/>
    <property type="match status" value="1"/>
</dbReference>
<dbReference type="InterPro" id="IPR036393">
    <property type="entry name" value="AceGlu_kinase-like_sf"/>
</dbReference>
<dbReference type="SUPFAM" id="SSF53633">
    <property type="entry name" value="Carbamate kinase-like"/>
    <property type="match status" value="1"/>
</dbReference>
<dbReference type="PANTHER" id="PTHR11063">
    <property type="entry name" value="GLUTAMATE SEMIALDEHYDE DEHYDROGENASE"/>
    <property type="match status" value="1"/>
</dbReference>